<keyword evidence="1" id="KW-0812">Transmembrane</keyword>
<evidence type="ECO:0000313" key="2">
    <source>
        <dbReference type="EMBL" id="KAJ7042334.1"/>
    </source>
</evidence>
<organism evidence="2 3">
    <name type="scientific">Mycena alexandri</name>
    <dbReference type="NCBI Taxonomy" id="1745969"/>
    <lineage>
        <taxon>Eukaryota</taxon>
        <taxon>Fungi</taxon>
        <taxon>Dikarya</taxon>
        <taxon>Basidiomycota</taxon>
        <taxon>Agaricomycotina</taxon>
        <taxon>Agaricomycetes</taxon>
        <taxon>Agaricomycetidae</taxon>
        <taxon>Agaricales</taxon>
        <taxon>Marasmiineae</taxon>
        <taxon>Mycenaceae</taxon>
        <taxon>Mycena</taxon>
    </lineage>
</organism>
<protein>
    <submittedName>
        <fullName evidence="2">Uncharacterized protein</fullName>
    </submittedName>
</protein>
<name>A0AAD6T9H8_9AGAR</name>
<dbReference type="Proteomes" id="UP001218188">
    <property type="component" value="Unassembled WGS sequence"/>
</dbReference>
<gene>
    <name evidence="2" type="ORF">C8F04DRAFT_1176489</name>
</gene>
<keyword evidence="1" id="KW-0472">Membrane</keyword>
<evidence type="ECO:0000256" key="1">
    <source>
        <dbReference type="SAM" id="Phobius"/>
    </source>
</evidence>
<sequence length="291" mass="32232">MGWAGSSCGCGLEDHCRGDSRGLVLVYGVSGNKMEKYYIIGSLLLCGVCNGTPWAAGQLGWYARSGVCWLKEPVPSVRLQWLVATQSTWMLLMSAAEVFSFMTILIFMMNIQRLRADSMSRSGNTADPSICLPEAPIVRYRGMILRIGLYPLLSCFLSVTECYLDVHSVVDTNTVLTHFDLDLRIFDFFVYSSRPLMYTLLAATDPSFLHALRALRLSAHSPECEISWKQPATMGSGLTTQSQATLKLDENYTTSSGSAEVILATEGVRNRRLSAEEEAEEIRVVDIGRQI</sequence>
<proteinExistence type="predicted"/>
<dbReference type="AlphaFoldDB" id="A0AAD6T9H8"/>
<dbReference type="EMBL" id="JARJCM010000013">
    <property type="protein sequence ID" value="KAJ7042334.1"/>
    <property type="molecule type" value="Genomic_DNA"/>
</dbReference>
<feature type="transmembrane region" description="Helical" evidence="1">
    <location>
        <begin position="89"/>
        <end position="111"/>
    </location>
</feature>
<accession>A0AAD6T9H8</accession>
<keyword evidence="3" id="KW-1185">Reference proteome</keyword>
<reference evidence="2" key="1">
    <citation type="submission" date="2023-03" db="EMBL/GenBank/DDBJ databases">
        <title>Massive genome expansion in bonnet fungi (Mycena s.s.) driven by repeated elements and novel gene families across ecological guilds.</title>
        <authorList>
            <consortium name="Lawrence Berkeley National Laboratory"/>
            <person name="Harder C.B."/>
            <person name="Miyauchi S."/>
            <person name="Viragh M."/>
            <person name="Kuo A."/>
            <person name="Thoen E."/>
            <person name="Andreopoulos B."/>
            <person name="Lu D."/>
            <person name="Skrede I."/>
            <person name="Drula E."/>
            <person name="Henrissat B."/>
            <person name="Morin E."/>
            <person name="Kohler A."/>
            <person name="Barry K."/>
            <person name="LaButti K."/>
            <person name="Morin E."/>
            <person name="Salamov A."/>
            <person name="Lipzen A."/>
            <person name="Mereny Z."/>
            <person name="Hegedus B."/>
            <person name="Baldrian P."/>
            <person name="Stursova M."/>
            <person name="Weitz H."/>
            <person name="Taylor A."/>
            <person name="Grigoriev I.V."/>
            <person name="Nagy L.G."/>
            <person name="Martin F."/>
            <person name="Kauserud H."/>
        </authorList>
    </citation>
    <scope>NUCLEOTIDE SEQUENCE</scope>
    <source>
        <strain evidence="2">CBHHK200</strain>
    </source>
</reference>
<evidence type="ECO:0000313" key="3">
    <source>
        <dbReference type="Proteomes" id="UP001218188"/>
    </source>
</evidence>
<feature type="transmembrane region" description="Helical" evidence="1">
    <location>
        <begin position="37"/>
        <end position="56"/>
    </location>
</feature>
<comment type="caution">
    <text evidence="2">The sequence shown here is derived from an EMBL/GenBank/DDBJ whole genome shotgun (WGS) entry which is preliminary data.</text>
</comment>
<keyword evidence="1" id="KW-1133">Transmembrane helix</keyword>